<dbReference type="Gene3D" id="3.40.710.10">
    <property type="entry name" value="DD-peptidase/beta-lactamase superfamily"/>
    <property type="match status" value="1"/>
</dbReference>
<dbReference type="Proteomes" id="UP000196151">
    <property type="component" value="Chromosome"/>
</dbReference>
<dbReference type="GO" id="GO:0005886">
    <property type="term" value="C:plasma membrane"/>
    <property type="evidence" value="ECO:0007669"/>
    <property type="project" value="UniProtKB-SubCell"/>
</dbReference>
<feature type="domain" description="NTF2-like N-terminal transpeptidase" evidence="7">
    <location>
        <begin position="53"/>
        <end position="169"/>
    </location>
</feature>
<evidence type="ECO:0000259" key="7">
    <source>
        <dbReference type="Pfam" id="PF05223"/>
    </source>
</evidence>
<proteinExistence type="inferred from homology"/>
<dbReference type="Pfam" id="PF00905">
    <property type="entry name" value="Transpeptidase"/>
    <property type="match status" value="1"/>
</dbReference>
<dbReference type="GO" id="GO:0071555">
    <property type="term" value="P:cell wall organization"/>
    <property type="evidence" value="ECO:0007669"/>
    <property type="project" value="TreeGrafter"/>
</dbReference>
<dbReference type="GO" id="GO:0071972">
    <property type="term" value="F:peptidoglycan L,D-transpeptidase activity"/>
    <property type="evidence" value="ECO:0007669"/>
    <property type="project" value="TreeGrafter"/>
</dbReference>
<dbReference type="InterPro" id="IPR005311">
    <property type="entry name" value="PBP_dimer"/>
</dbReference>
<dbReference type="InterPro" id="IPR036138">
    <property type="entry name" value="PBP_dimer_sf"/>
</dbReference>
<dbReference type="SUPFAM" id="SSF56601">
    <property type="entry name" value="beta-lactamase/transpeptidase-like"/>
    <property type="match status" value="1"/>
</dbReference>
<reference evidence="9" key="2">
    <citation type="submission" date="2017-05" db="EMBL/GenBank/DDBJ databases">
        <authorList>
            <consortium name="The Broad Institute Genomics Platform"/>
            <consortium name="The Broad Institute Genomic Center for Infectious Diseases"/>
            <person name="Earl A."/>
            <person name="Manson A."/>
            <person name="Schwartman J."/>
            <person name="Gilmore M."/>
            <person name="Abouelleil A."/>
            <person name="Cao P."/>
            <person name="Chapman S."/>
            <person name="Cusick C."/>
            <person name="Shea T."/>
            <person name="Young S."/>
            <person name="Neafsey D."/>
            <person name="Nusbaum C."/>
            <person name="Birren B."/>
        </authorList>
    </citation>
    <scope>NUCLEOTIDE SEQUENCE</scope>
    <source>
        <strain evidence="9">9D6_DIV0238</strain>
    </source>
</reference>
<evidence type="ECO:0000313" key="8">
    <source>
        <dbReference type="EMBL" id="OUZ35715.1"/>
    </source>
</evidence>
<dbReference type="EMBL" id="CP147246">
    <property type="protein sequence ID" value="WYJ93019.1"/>
    <property type="molecule type" value="Genomic_DNA"/>
</dbReference>
<name>A0A200JGA4_9ENTE</name>
<keyword evidence="10" id="KW-1185">Reference proteome</keyword>
<dbReference type="PANTHER" id="PTHR30627:SF25">
    <property type="entry name" value="PENICILLIN-BINDING PROTEIN 3"/>
    <property type="match status" value="1"/>
</dbReference>
<dbReference type="AlphaFoldDB" id="A0A200JGA4"/>
<dbReference type="InterPro" id="IPR001460">
    <property type="entry name" value="PCN-bd_Tpept"/>
</dbReference>
<dbReference type="InterPro" id="IPR050515">
    <property type="entry name" value="Beta-lactam/transpept"/>
</dbReference>
<evidence type="ECO:0000313" key="10">
    <source>
        <dbReference type="Proteomes" id="UP000196151"/>
    </source>
</evidence>
<evidence type="ECO:0000313" key="9">
    <source>
        <dbReference type="EMBL" id="WYJ93019.1"/>
    </source>
</evidence>
<feature type="domain" description="Penicillin-binding protein dimerisation" evidence="6">
    <location>
        <begin position="178"/>
        <end position="338"/>
    </location>
</feature>
<gene>
    <name evidence="9" type="ORF">A5889_000498</name>
    <name evidence="8" type="ORF">A5889_001191</name>
</gene>
<dbReference type="GO" id="GO:0008658">
    <property type="term" value="F:penicillin binding"/>
    <property type="evidence" value="ECO:0007669"/>
    <property type="project" value="InterPro"/>
</dbReference>
<sequence>MEEMGESLVERRTQKKSKKPIILVISGIIVVAALGGGVFAYSAWQTKQEIKQAEKTAQTFLKHLSKQEFDQLPTVLSEESIKDNGYDKNQLVEKYEAIFTGIQAQGIKSKQVKVEKEASDKFTFSYQLEMTTPLGNLKGLSYKTTIDKEKDNYKINWQPSLIFPKMSGQDKVSIGVDTAARGEIVDRNGKGLAVNQAFDQVGIVPGKLGEGDAKTANIKAFSDQFNVPVDEIEQHLKQAWVQDDSFVPIKISFDPITDLPQGAASQDKIVRYYPLKEAAAQLIGYVGTVTAEDIEKDPSLSSTGVVGKVGLEQAFDKELRGQDGGSITITDENGQEKSVLQKVEKKDGQKIQLTIDKNAQSQGYAIFANRPGSAVVMDPRQGDLLATVSSPSFDPNKLANGISQTEYDAYANNENLPFTARFATGYAPGSTFKTITGGIGLDAGTLKPEEELAINGLKWQKDASWGDYFVTRVKEASPVNLRTALVNSDNIYFAEQTLRMGEETFRKGLDKFIFGEKLDLAIPMNPAQISNEDSFKSEILLADTGYGQGQLLITPIQQAAMYTVFQNEGKLVYPKIELSKETKTKENVISSNAANTIVTDLLGSVEDADGYVHNMYNPEFSLAAKTGTAEIKEKQDTVGKENSFLLAMDRSNNKFSAMIMVEDSRKNDTATDISKPLIDYLEATYK</sequence>
<dbReference type="Pfam" id="PF03717">
    <property type="entry name" value="PBP_dimer"/>
    <property type="match status" value="1"/>
</dbReference>
<evidence type="ECO:0000259" key="6">
    <source>
        <dbReference type="Pfam" id="PF03717"/>
    </source>
</evidence>
<accession>A0A200JGA4</accession>
<reference evidence="9" key="3">
    <citation type="submission" date="2024-03" db="EMBL/GenBank/DDBJ databases">
        <title>The Genome Sequence of Enterococcus sp. DIV0238c.</title>
        <authorList>
            <consortium name="The Broad Institute Genomics Platform"/>
            <consortium name="The Broad Institute Microbial Omics Core"/>
            <consortium name="The Broad Institute Genomic Center for Infectious Diseases"/>
            <person name="Earl A."/>
            <person name="Manson A."/>
            <person name="Gilmore M."/>
            <person name="Schwartman J."/>
            <person name="Shea T."/>
            <person name="Abouelleil A."/>
            <person name="Cao P."/>
            <person name="Chapman S."/>
            <person name="Cusick C."/>
            <person name="Young S."/>
            <person name="Neafsey D."/>
            <person name="Nusbaum C."/>
            <person name="Birren B."/>
        </authorList>
    </citation>
    <scope>NUCLEOTIDE SEQUENCE</scope>
    <source>
        <strain evidence="9">9D6_DIV0238</strain>
    </source>
</reference>
<dbReference type="GO" id="GO:0046677">
    <property type="term" value="P:response to antibiotic"/>
    <property type="evidence" value="ECO:0007669"/>
    <property type="project" value="InterPro"/>
</dbReference>
<evidence type="ECO:0000259" key="5">
    <source>
        <dbReference type="Pfam" id="PF00905"/>
    </source>
</evidence>
<dbReference type="Gene3D" id="3.90.1310.10">
    <property type="entry name" value="Penicillin-binding protein 2a (Domain 2)"/>
    <property type="match status" value="1"/>
</dbReference>
<comment type="similarity">
    <text evidence="2">Belongs to the transpeptidase family.</text>
</comment>
<protein>
    <submittedName>
        <fullName evidence="8">Penicillin-binding protein 4</fullName>
    </submittedName>
</protein>
<dbReference type="Gene3D" id="3.30.1390.30">
    <property type="entry name" value="Penicillin-binding protein 2a, domain 3"/>
    <property type="match status" value="1"/>
</dbReference>
<keyword evidence="3 4" id="KW-0472">Membrane</keyword>
<dbReference type="Gene3D" id="3.10.450.100">
    <property type="entry name" value="NTF2-like, domain 1"/>
    <property type="match status" value="1"/>
</dbReference>
<dbReference type="EMBL" id="NIBQ01000001">
    <property type="protein sequence ID" value="OUZ35715.1"/>
    <property type="molecule type" value="Genomic_DNA"/>
</dbReference>
<evidence type="ECO:0000256" key="2">
    <source>
        <dbReference type="ARBA" id="ARBA00007171"/>
    </source>
</evidence>
<dbReference type="SUPFAM" id="SSF56519">
    <property type="entry name" value="Penicillin binding protein dimerisation domain"/>
    <property type="match status" value="1"/>
</dbReference>
<keyword evidence="4" id="KW-1133">Transmembrane helix</keyword>
<evidence type="ECO:0000256" key="4">
    <source>
        <dbReference type="SAM" id="Phobius"/>
    </source>
</evidence>
<keyword evidence="4" id="KW-0812">Transmembrane</keyword>
<dbReference type="SUPFAM" id="SSF54427">
    <property type="entry name" value="NTF2-like"/>
    <property type="match status" value="1"/>
</dbReference>
<dbReference type="InterPro" id="IPR032710">
    <property type="entry name" value="NTF2-like_dom_sf"/>
</dbReference>
<comment type="subcellular location">
    <subcellularLocation>
        <location evidence="1">Cell membrane</location>
        <topology evidence="1">Single-pass membrane protein</topology>
    </subcellularLocation>
</comment>
<dbReference type="Pfam" id="PF05223">
    <property type="entry name" value="MecA_N"/>
    <property type="match status" value="1"/>
</dbReference>
<dbReference type="PANTHER" id="PTHR30627">
    <property type="entry name" value="PEPTIDOGLYCAN D,D-TRANSPEPTIDASE"/>
    <property type="match status" value="1"/>
</dbReference>
<dbReference type="InterPro" id="IPR012338">
    <property type="entry name" value="Beta-lactam/transpept-like"/>
</dbReference>
<reference evidence="8" key="1">
    <citation type="submission" date="2017-05" db="EMBL/GenBank/DDBJ databases">
        <title>The Genome Sequence of Enterococcus sp. 9D6_DIV0238.</title>
        <authorList>
            <consortium name="The Broad Institute Genomics Platform"/>
            <consortium name="The Broad Institute Genomic Center for Infectious Diseases"/>
            <person name="Earl A."/>
            <person name="Manson A."/>
            <person name="Schwartman J."/>
            <person name="Gilmore M."/>
            <person name="Abouelleil A."/>
            <person name="Cao P."/>
            <person name="Chapman S."/>
            <person name="Cusick C."/>
            <person name="Shea T."/>
            <person name="Young S."/>
            <person name="Neafsey D."/>
            <person name="Nusbaum C."/>
            <person name="Birren B."/>
        </authorList>
    </citation>
    <scope>NUCLEOTIDE SEQUENCE [LARGE SCALE GENOMIC DNA]</scope>
    <source>
        <strain evidence="8">9D6_DIV0238</strain>
    </source>
</reference>
<evidence type="ECO:0000256" key="1">
    <source>
        <dbReference type="ARBA" id="ARBA00004162"/>
    </source>
</evidence>
<feature type="domain" description="Penicillin-binding protein transpeptidase" evidence="5">
    <location>
        <begin position="372"/>
        <end position="672"/>
    </location>
</feature>
<dbReference type="InterPro" id="IPR007887">
    <property type="entry name" value="MecA_N"/>
</dbReference>
<evidence type="ECO:0000256" key="3">
    <source>
        <dbReference type="ARBA" id="ARBA00023136"/>
    </source>
</evidence>
<feature type="transmembrane region" description="Helical" evidence="4">
    <location>
        <begin position="21"/>
        <end position="44"/>
    </location>
</feature>
<organism evidence="8">
    <name type="scientific">Candidatus Enterococcus dunnyi</name>
    <dbReference type="NCBI Taxonomy" id="1834192"/>
    <lineage>
        <taxon>Bacteria</taxon>
        <taxon>Bacillati</taxon>
        <taxon>Bacillota</taxon>
        <taxon>Bacilli</taxon>
        <taxon>Lactobacillales</taxon>
        <taxon>Enterococcaceae</taxon>
        <taxon>Enterococcus</taxon>
    </lineage>
</organism>